<dbReference type="EMBL" id="JOKH01000002">
    <property type="protein sequence ID" value="KEQ18001.1"/>
    <property type="molecule type" value="Genomic_DNA"/>
</dbReference>
<dbReference type="CDD" id="cd13568">
    <property type="entry name" value="PBP2_TAXI_TRAP_like_3"/>
    <property type="match status" value="1"/>
</dbReference>
<organism evidence="2 3">
    <name type="scientific">Endozoicomonas numazuensis</name>
    <dbReference type="NCBI Taxonomy" id="1137799"/>
    <lineage>
        <taxon>Bacteria</taxon>
        <taxon>Pseudomonadati</taxon>
        <taxon>Pseudomonadota</taxon>
        <taxon>Gammaproteobacteria</taxon>
        <taxon>Oceanospirillales</taxon>
        <taxon>Endozoicomonadaceae</taxon>
        <taxon>Endozoicomonas</taxon>
    </lineage>
</organism>
<dbReference type="SUPFAM" id="SSF53850">
    <property type="entry name" value="Periplasmic binding protein-like II"/>
    <property type="match status" value="1"/>
</dbReference>
<evidence type="ECO:0000313" key="2">
    <source>
        <dbReference type="EMBL" id="KEQ18001.1"/>
    </source>
</evidence>
<proteinExistence type="predicted"/>
<accession>A0A081NHS8</accession>
<dbReference type="eggNOG" id="COG2358">
    <property type="taxonomic scope" value="Bacteria"/>
</dbReference>
<dbReference type="STRING" id="1137799.GZ78_10400"/>
<dbReference type="NCBIfam" id="TIGR02122">
    <property type="entry name" value="TRAP_TAXI"/>
    <property type="match status" value="1"/>
</dbReference>
<keyword evidence="3" id="KW-1185">Reference proteome</keyword>
<protein>
    <submittedName>
        <fullName evidence="2">C4-dicarboxylate ABC transporter substrate-binding protein</fullName>
    </submittedName>
</protein>
<dbReference type="AlphaFoldDB" id="A0A081NHS8"/>
<keyword evidence="1" id="KW-0732">Signal</keyword>
<evidence type="ECO:0000256" key="1">
    <source>
        <dbReference type="SAM" id="SignalP"/>
    </source>
</evidence>
<reference evidence="2 3" key="1">
    <citation type="submission" date="2014-06" db="EMBL/GenBank/DDBJ databases">
        <title>Whole Genome Sequences of Three Symbiotic Endozoicomonas Bacteria.</title>
        <authorList>
            <person name="Neave M.J."/>
            <person name="Apprill A."/>
            <person name="Voolstra C.R."/>
        </authorList>
    </citation>
    <scope>NUCLEOTIDE SEQUENCE [LARGE SCALE GENOMIC DNA]</scope>
    <source>
        <strain evidence="2 3">DSM 25634</strain>
    </source>
</reference>
<comment type="caution">
    <text evidence="2">The sequence shown here is derived from an EMBL/GenBank/DDBJ whole genome shotgun (WGS) entry which is preliminary data.</text>
</comment>
<dbReference type="Proteomes" id="UP000028073">
    <property type="component" value="Unassembled WGS sequence"/>
</dbReference>
<dbReference type="InterPro" id="IPR011852">
    <property type="entry name" value="TRAP_TAXI"/>
</dbReference>
<sequence>MSVLKKLGMVAMGAGLAAATSAASAATPQQQFVTIGTGGVTGVYYPTGGAICRLVNRDRKDHGIRCSVESTGGSVYNLNTIRSGELDMGIVQSDWQYHAYEGSSAEFKGQGADKKLRAVFSIHPEAFTIVARKDAKIVNFDDLKGKRVNIGNPGSGQRGTMEQLMDVYGWTNATFSLTSELKSAEQAKALCDNKIDAFVFTAGHPSGSLKEATSSCETVLVNVSGPKVEKLIADTPYYRAATIPGGMYQGNEKDTLTFGVAATFVSSSEINDEAVYNITKSVFENLETFKKLHPAFANLKKEEMISDGLSAPLHNGAKKYFEEAGLLSSK</sequence>
<dbReference type="Pfam" id="PF16868">
    <property type="entry name" value="NMT1_3"/>
    <property type="match status" value="1"/>
</dbReference>
<dbReference type="Gene3D" id="3.40.190.10">
    <property type="entry name" value="Periplasmic binding protein-like II"/>
    <property type="match status" value="2"/>
</dbReference>
<dbReference type="PANTHER" id="PTHR42941">
    <property type="entry name" value="SLL1037 PROTEIN"/>
    <property type="match status" value="1"/>
</dbReference>
<name>A0A081NHS8_9GAMM</name>
<gene>
    <name evidence="2" type="ORF">GZ78_10400</name>
</gene>
<evidence type="ECO:0000313" key="3">
    <source>
        <dbReference type="Proteomes" id="UP000028073"/>
    </source>
</evidence>
<feature type="chain" id="PRO_5001760801" evidence="1">
    <location>
        <begin position="26"/>
        <end position="330"/>
    </location>
</feature>
<dbReference type="OrthoDB" id="9776669at2"/>
<dbReference type="PANTHER" id="PTHR42941:SF1">
    <property type="entry name" value="SLL1037 PROTEIN"/>
    <property type="match status" value="1"/>
</dbReference>
<dbReference type="RefSeq" id="WP_034835033.1">
    <property type="nucleotide sequence ID" value="NZ_JOKH01000002.1"/>
</dbReference>
<feature type="signal peptide" evidence="1">
    <location>
        <begin position="1"/>
        <end position="25"/>
    </location>
</feature>